<name>A0A382XTS2_9ZZZZ</name>
<dbReference type="PROSITE" id="PS00409">
    <property type="entry name" value="PROKAR_NTER_METHYL"/>
    <property type="match status" value="1"/>
</dbReference>
<dbReference type="Pfam" id="PF07963">
    <property type="entry name" value="N_methyl"/>
    <property type="match status" value="1"/>
</dbReference>
<keyword evidence="1" id="KW-0488">Methylation</keyword>
<keyword evidence="2" id="KW-0812">Transmembrane</keyword>
<dbReference type="InterPro" id="IPR045584">
    <property type="entry name" value="Pilin-like"/>
</dbReference>
<proteinExistence type="predicted"/>
<dbReference type="InterPro" id="IPR001082">
    <property type="entry name" value="Pilin"/>
</dbReference>
<dbReference type="GO" id="GO:0044096">
    <property type="term" value="C:type IV pilus"/>
    <property type="evidence" value="ECO:0007669"/>
    <property type="project" value="TreeGrafter"/>
</dbReference>
<gene>
    <name evidence="3" type="ORF">METZ01_LOCUS427113</name>
</gene>
<dbReference type="EMBL" id="UINC01170289">
    <property type="protein sequence ID" value="SVD74259.1"/>
    <property type="molecule type" value="Genomic_DNA"/>
</dbReference>
<organism evidence="3">
    <name type="scientific">marine metagenome</name>
    <dbReference type="NCBI Taxonomy" id="408172"/>
    <lineage>
        <taxon>unclassified sequences</taxon>
        <taxon>metagenomes</taxon>
        <taxon>ecological metagenomes</taxon>
    </lineage>
</organism>
<reference evidence="3" key="1">
    <citation type="submission" date="2018-05" db="EMBL/GenBank/DDBJ databases">
        <authorList>
            <person name="Lanie J.A."/>
            <person name="Ng W.-L."/>
            <person name="Kazmierczak K.M."/>
            <person name="Andrzejewski T.M."/>
            <person name="Davidsen T.M."/>
            <person name="Wayne K.J."/>
            <person name="Tettelin H."/>
            <person name="Glass J.I."/>
            <person name="Rusch D."/>
            <person name="Podicherti R."/>
            <person name="Tsui H.-C.T."/>
            <person name="Winkler M.E."/>
        </authorList>
    </citation>
    <scope>NUCLEOTIDE SEQUENCE</scope>
</reference>
<feature type="non-terminal residue" evidence="3">
    <location>
        <position position="209"/>
    </location>
</feature>
<dbReference type="GO" id="GO:0007155">
    <property type="term" value="P:cell adhesion"/>
    <property type="evidence" value="ECO:0007669"/>
    <property type="project" value="InterPro"/>
</dbReference>
<evidence type="ECO:0000256" key="1">
    <source>
        <dbReference type="ARBA" id="ARBA00022481"/>
    </source>
</evidence>
<keyword evidence="2" id="KW-1133">Transmembrane helix</keyword>
<dbReference type="PANTHER" id="PTHR30093">
    <property type="entry name" value="GENERAL SECRETION PATHWAY PROTEIN G"/>
    <property type="match status" value="1"/>
</dbReference>
<dbReference type="InterPro" id="IPR012902">
    <property type="entry name" value="N_methyl_site"/>
</dbReference>
<dbReference type="SUPFAM" id="SSF54523">
    <property type="entry name" value="Pili subunits"/>
    <property type="match status" value="1"/>
</dbReference>
<dbReference type="Gene3D" id="3.30.700.10">
    <property type="entry name" value="Glycoprotein, Type 4 Pilin"/>
    <property type="match status" value="1"/>
</dbReference>
<accession>A0A382XTS2</accession>
<sequence>MFAIDLSSVKYCVETEYIKLMRGVNQGFTLIELMIAVAIIAVLVAVGVPQYQNYVARSQAIEGVNLAGGIKTALAEYYNTNGAFPKDTTDPHVGLGLEPATSITGKYVTSVTVSDDGLGTITAEFGSGNHAGKFVRLTPVPVASGSIYFDCDSDIEESYRPKECVEGTSGPTALEIAQAALETAKEALVTAESNYDNYFASNNADWDID</sequence>
<evidence type="ECO:0000256" key="2">
    <source>
        <dbReference type="SAM" id="Phobius"/>
    </source>
</evidence>
<dbReference type="GO" id="GO:0043107">
    <property type="term" value="P:type IV pilus-dependent motility"/>
    <property type="evidence" value="ECO:0007669"/>
    <property type="project" value="TreeGrafter"/>
</dbReference>
<feature type="transmembrane region" description="Helical" evidence="2">
    <location>
        <begin position="28"/>
        <end position="48"/>
    </location>
</feature>
<evidence type="ECO:0000313" key="3">
    <source>
        <dbReference type="EMBL" id="SVD74259.1"/>
    </source>
</evidence>
<protein>
    <submittedName>
        <fullName evidence="3">Uncharacterized protein</fullName>
    </submittedName>
</protein>
<dbReference type="PANTHER" id="PTHR30093:SF34">
    <property type="entry name" value="PREPILIN PEPTIDASE-DEPENDENT PROTEIN D"/>
    <property type="match status" value="1"/>
</dbReference>
<keyword evidence="2" id="KW-0472">Membrane</keyword>
<dbReference type="Pfam" id="PF00114">
    <property type="entry name" value="Pilin"/>
    <property type="match status" value="1"/>
</dbReference>
<dbReference type="AlphaFoldDB" id="A0A382XTS2"/>
<dbReference type="NCBIfam" id="TIGR02532">
    <property type="entry name" value="IV_pilin_GFxxxE"/>
    <property type="match status" value="1"/>
</dbReference>